<dbReference type="InterPro" id="IPR033131">
    <property type="entry name" value="Pectinesterase_Asp_AS"/>
</dbReference>
<dbReference type="GO" id="GO:0030599">
    <property type="term" value="F:pectinesterase activity"/>
    <property type="evidence" value="ECO:0007669"/>
    <property type="project" value="UniProtKB-UniRule"/>
</dbReference>
<feature type="region of interest" description="Disordered" evidence="6">
    <location>
        <begin position="281"/>
        <end position="308"/>
    </location>
</feature>
<dbReference type="SUPFAM" id="SSF51126">
    <property type="entry name" value="Pectin lyase-like"/>
    <property type="match status" value="1"/>
</dbReference>
<dbReference type="GO" id="GO:0009279">
    <property type="term" value="C:cell outer membrane"/>
    <property type="evidence" value="ECO:0007669"/>
    <property type="project" value="TreeGrafter"/>
</dbReference>
<reference evidence="8" key="2">
    <citation type="journal article" date="2021" name="PeerJ">
        <title>Extensive microbial diversity within the chicken gut microbiome revealed by metagenomics and culture.</title>
        <authorList>
            <person name="Gilroy R."/>
            <person name="Ravi A."/>
            <person name="Getino M."/>
            <person name="Pursley I."/>
            <person name="Horton D.L."/>
            <person name="Alikhan N.F."/>
            <person name="Baker D."/>
            <person name="Gharbi K."/>
            <person name="Hall N."/>
            <person name="Watson M."/>
            <person name="Adriaenssens E.M."/>
            <person name="Foster-Nyarko E."/>
            <person name="Jarju S."/>
            <person name="Secka A."/>
            <person name="Antonio M."/>
            <person name="Oren A."/>
            <person name="Chaudhuri R.R."/>
            <person name="La Ragione R."/>
            <person name="Hildebrand F."/>
            <person name="Pallen M.J."/>
        </authorList>
    </citation>
    <scope>NUCLEOTIDE SEQUENCE</scope>
    <source>
        <strain evidence="8">21143</strain>
    </source>
</reference>
<evidence type="ECO:0000256" key="1">
    <source>
        <dbReference type="ARBA" id="ARBA00008891"/>
    </source>
</evidence>
<evidence type="ECO:0000256" key="6">
    <source>
        <dbReference type="SAM" id="MobiDB-lite"/>
    </source>
</evidence>
<evidence type="ECO:0000256" key="4">
    <source>
        <dbReference type="PROSITE-ProRule" id="PRU10040"/>
    </source>
</evidence>
<name>A0A9D1KBS9_9BACT</name>
<accession>A0A9D1KBS9</accession>
<keyword evidence="5" id="KW-0732">Signal</keyword>
<comment type="catalytic activity">
    <reaction evidence="5">
        <text>[(1-&gt;4)-alpha-D-galacturonosyl methyl ester](n) + n H2O = [(1-&gt;4)-alpha-D-galacturonosyl](n) + n methanol + n H(+)</text>
        <dbReference type="Rhea" id="RHEA:22380"/>
        <dbReference type="Rhea" id="RHEA-COMP:14570"/>
        <dbReference type="Rhea" id="RHEA-COMP:14573"/>
        <dbReference type="ChEBI" id="CHEBI:15377"/>
        <dbReference type="ChEBI" id="CHEBI:15378"/>
        <dbReference type="ChEBI" id="CHEBI:17790"/>
        <dbReference type="ChEBI" id="CHEBI:140522"/>
        <dbReference type="ChEBI" id="CHEBI:140523"/>
        <dbReference type="EC" id="3.1.1.11"/>
    </reaction>
</comment>
<comment type="pathway">
    <text evidence="5">Glycan metabolism; pectin degradation; 2-dehydro-3-deoxy-D-gluconate from pectin: step 1/5.</text>
</comment>
<comment type="similarity">
    <text evidence="1">Belongs to the pectinesterase family.</text>
</comment>
<dbReference type="GO" id="GO:0045490">
    <property type="term" value="P:pectin catabolic process"/>
    <property type="evidence" value="ECO:0007669"/>
    <property type="project" value="UniProtKB-UniRule"/>
</dbReference>
<feature type="signal peptide" evidence="5">
    <location>
        <begin position="1"/>
        <end position="20"/>
    </location>
</feature>
<dbReference type="InterPro" id="IPR012334">
    <property type="entry name" value="Pectin_lyas_fold"/>
</dbReference>
<sequence length="325" mass="36884">MKNRFKLFMLFLLSCTLLSAAEKPKQLLIVAQDGSGDYTTIQEAIYAIRDYTPVPITVFIKNGVYNEKLIIPSWKCDITLEGENADSTIISYGDYAGKELIYFGDSIAKMGTFRSHTVLAAGHRITLENLTIENTAGRVGQAVALHTEGDQIIVRNCRLKGNQDTVFTGNEKSRVYFENCYIDGTTDFIFGPATCWFENCEIFSKQNSYITAASSAQENPFGYVFHNCRLAAADNVTKVYLGRPWRAYAAVTFIKCDLGRQIRPEGWENWRNPENEKTARYSEYKNHGEGASTEKRVSWSRQLSKKEAKQYTRENVLGGNWWQNN</sequence>
<evidence type="ECO:0000313" key="8">
    <source>
        <dbReference type="EMBL" id="HIT38653.1"/>
    </source>
</evidence>
<dbReference type="Gene3D" id="2.160.20.10">
    <property type="entry name" value="Single-stranded right-handed beta-helix, Pectin lyase-like"/>
    <property type="match status" value="1"/>
</dbReference>
<dbReference type="InterPro" id="IPR011050">
    <property type="entry name" value="Pectin_lyase_fold/virulence"/>
</dbReference>
<dbReference type="GO" id="GO:0042545">
    <property type="term" value="P:cell wall modification"/>
    <property type="evidence" value="ECO:0007669"/>
    <property type="project" value="UniProtKB-UniRule"/>
</dbReference>
<dbReference type="EC" id="3.1.1.11" evidence="5"/>
<dbReference type="PROSITE" id="PS00800">
    <property type="entry name" value="PECTINESTERASE_1"/>
    <property type="match status" value="1"/>
</dbReference>
<dbReference type="PROSITE" id="PS00503">
    <property type="entry name" value="PECTINESTERASE_2"/>
    <property type="match status" value="1"/>
</dbReference>
<dbReference type="Pfam" id="PF01095">
    <property type="entry name" value="Pectinesterase"/>
    <property type="match status" value="1"/>
</dbReference>
<feature type="compositionally biased region" description="Basic and acidic residues" evidence="6">
    <location>
        <begin position="281"/>
        <end position="297"/>
    </location>
</feature>
<feature type="domain" description="Pectinesterase catalytic" evidence="7">
    <location>
        <begin position="29"/>
        <end position="319"/>
    </location>
</feature>
<protein>
    <recommendedName>
        <fullName evidence="5">Pectinesterase</fullName>
        <ecNumber evidence="5">3.1.1.11</ecNumber>
    </recommendedName>
</protein>
<evidence type="ECO:0000256" key="3">
    <source>
        <dbReference type="ARBA" id="ARBA00023085"/>
    </source>
</evidence>
<dbReference type="EMBL" id="DVKT01000006">
    <property type="protein sequence ID" value="HIT38653.1"/>
    <property type="molecule type" value="Genomic_DNA"/>
</dbReference>
<evidence type="ECO:0000259" key="7">
    <source>
        <dbReference type="Pfam" id="PF01095"/>
    </source>
</evidence>
<keyword evidence="3 5" id="KW-0063">Aspartyl esterase</keyword>
<dbReference type="InterPro" id="IPR000070">
    <property type="entry name" value="Pectinesterase_cat"/>
</dbReference>
<dbReference type="Proteomes" id="UP000886722">
    <property type="component" value="Unassembled WGS sequence"/>
</dbReference>
<evidence type="ECO:0000256" key="5">
    <source>
        <dbReference type="RuleBase" id="RU000589"/>
    </source>
</evidence>
<feature type="chain" id="PRO_5039756578" description="Pectinesterase" evidence="5">
    <location>
        <begin position="21"/>
        <end position="325"/>
    </location>
</feature>
<dbReference type="PANTHER" id="PTHR31321">
    <property type="entry name" value="ACYL-COA THIOESTER HYDROLASE YBHC-RELATED"/>
    <property type="match status" value="1"/>
</dbReference>
<reference evidence="8" key="1">
    <citation type="submission" date="2020-10" db="EMBL/GenBank/DDBJ databases">
        <authorList>
            <person name="Gilroy R."/>
        </authorList>
    </citation>
    <scope>NUCLEOTIDE SEQUENCE</scope>
    <source>
        <strain evidence="8">21143</strain>
    </source>
</reference>
<evidence type="ECO:0000313" key="9">
    <source>
        <dbReference type="Proteomes" id="UP000886722"/>
    </source>
</evidence>
<keyword evidence="2 5" id="KW-0378">Hydrolase</keyword>
<feature type="active site" evidence="4">
    <location>
        <position position="187"/>
    </location>
</feature>
<dbReference type="AlphaFoldDB" id="A0A9D1KBS9"/>
<gene>
    <name evidence="8" type="ORF">IAD06_01250</name>
</gene>
<proteinExistence type="inferred from homology"/>
<comment type="caution">
    <text evidence="8">The sequence shown here is derived from an EMBL/GenBank/DDBJ whole genome shotgun (WGS) entry which is preliminary data.</text>
</comment>
<organism evidence="8 9">
    <name type="scientific">Candidatus Caccoplasma intestinavium</name>
    <dbReference type="NCBI Taxonomy" id="2840716"/>
    <lineage>
        <taxon>Bacteria</taxon>
        <taxon>Pseudomonadati</taxon>
        <taxon>Bacteroidota</taxon>
        <taxon>Bacteroidia</taxon>
        <taxon>Bacteroidales</taxon>
        <taxon>Bacteroidaceae</taxon>
        <taxon>Bacteroidaceae incertae sedis</taxon>
        <taxon>Candidatus Caccoplasma</taxon>
    </lineage>
</organism>
<dbReference type="PANTHER" id="PTHR31321:SF57">
    <property type="entry name" value="PECTINESTERASE 53-RELATED"/>
    <property type="match status" value="1"/>
</dbReference>
<evidence type="ECO:0000256" key="2">
    <source>
        <dbReference type="ARBA" id="ARBA00022801"/>
    </source>
</evidence>
<dbReference type="InterPro" id="IPR018040">
    <property type="entry name" value="Pectinesterase_Tyr_AS"/>
</dbReference>